<evidence type="ECO:0000313" key="11">
    <source>
        <dbReference type="EMBL" id="KAG4414788.1"/>
    </source>
</evidence>
<dbReference type="Pfam" id="PF14716">
    <property type="entry name" value="HHH_8"/>
    <property type="match status" value="1"/>
</dbReference>
<dbReference type="Pfam" id="PF14791">
    <property type="entry name" value="DNA_pol_B_thumb"/>
    <property type="match status" value="1"/>
</dbReference>
<feature type="domain" description="BRCT" evidence="10">
    <location>
        <begin position="149"/>
        <end position="174"/>
    </location>
</feature>
<feature type="compositionally biased region" description="Polar residues" evidence="9">
    <location>
        <begin position="108"/>
        <end position="127"/>
    </location>
</feature>
<keyword evidence="3 8" id="KW-0548">Nucleotidyltransferase</keyword>
<dbReference type="FunFam" id="1.10.150.110:FF:000005">
    <property type="entry name" value="DNA polymerase POL4"/>
    <property type="match status" value="1"/>
</dbReference>
<evidence type="ECO:0000256" key="5">
    <source>
        <dbReference type="ARBA" id="ARBA00022932"/>
    </source>
</evidence>
<dbReference type="InterPro" id="IPR019843">
    <property type="entry name" value="DNA_pol-X_BS"/>
</dbReference>
<sequence length="630" mass="71859">MAIEFPPIYVLKNGFESDPDSLHRIEEQLGSVKYDVNETKLFLGVSTTKGRIAYELRKLGIYTVDATRESSNQLLGKKGGELAVHGKGSKPPKKRRKTTHEDGKEIISLSTDSDTSPIPDTESNMGTPSTRIVRIVPEKSQDSHDNDTVKVYKLEWFEDSIKAKQLLPREPYLVYEGKVVSKPGQKAAGAAQVGDKTSIMSRARADTPPPASQRSYGHRHKKTNSQTAPILYQEDTADHEHEEELPKLPDYLLTTYSCQRPTPMHGPNDEFIRLLKIIKKARVIDEEEKKRHTYHSAIASLAAYPFTITSRQEVIRLPCCGEKFANLWYEWSNTRRIKEVEDILKDPRMNILNIFYDIYDVAATTAVKFYNNGWTDLDDVVQYGWNNLSRSQQIGVKLYDDFQLRIPRAEVERIGSIVLDHANKFRKGFQMVICGGYRRGKPDSGDVDVMLSHPDEDATEDLIRDLLDSLEDDDYITHQLQVSSRTSDRRQSPLEWKGSMPKSGSGFDSLDKGLVVWQNPEWTTKEEDLKKNPKAKNPNPHRRVDILITPWKTAGCAVVGWTGGTTFEMDIRRYCRHEKNFKFDSSGIRRLDDGAWVDLEKGGRDMLEKEKMVFSGLGLEWREPTLRCTD</sequence>
<name>A0A8H7T9I3_9HELO</name>
<feature type="region of interest" description="Disordered" evidence="9">
    <location>
        <begin position="75"/>
        <end position="127"/>
    </location>
</feature>
<dbReference type="CDD" id="cd00141">
    <property type="entry name" value="NT_POLXc"/>
    <property type="match status" value="1"/>
</dbReference>
<evidence type="ECO:0000256" key="4">
    <source>
        <dbReference type="ARBA" id="ARBA00022763"/>
    </source>
</evidence>
<dbReference type="Pfam" id="PF10391">
    <property type="entry name" value="DNA_pol_lambd_f"/>
    <property type="match status" value="1"/>
</dbReference>
<dbReference type="GO" id="GO:0046872">
    <property type="term" value="F:metal ion binding"/>
    <property type="evidence" value="ECO:0007669"/>
    <property type="project" value="UniProtKB-UniRule"/>
</dbReference>
<dbReference type="PANTHER" id="PTHR11276">
    <property type="entry name" value="DNA POLYMERASE TYPE-X FAMILY MEMBER"/>
    <property type="match status" value="1"/>
</dbReference>
<dbReference type="Gene3D" id="3.30.460.10">
    <property type="entry name" value="Beta Polymerase, domain 2"/>
    <property type="match status" value="1"/>
</dbReference>
<evidence type="ECO:0000256" key="6">
    <source>
        <dbReference type="ARBA" id="ARBA00023204"/>
    </source>
</evidence>
<dbReference type="EC" id="2.7.7.7" evidence="8"/>
<dbReference type="InterPro" id="IPR022312">
    <property type="entry name" value="DNA_pol_X"/>
</dbReference>
<accession>A0A8H7T9I3</accession>
<keyword evidence="6 8" id="KW-0234">DNA repair</keyword>
<dbReference type="InterPro" id="IPR002054">
    <property type="entry name" value="DNA-dir_DNA_pol_X"/>
</dbReference>
<comment type="subcellular location">
    <subcellularLocation>
        <location evidence="8">Nucleus</location>
    </subcellularLocation>
</comment>
<dbReference type="InterPro" id="IPR018944">
    <property type="entry name" value="DNA_pol_lambd_fingers_domain"/>
</dbReference>
<dbReference type="InterPro" id="IPR001357">
    <property type="entry name" value="BRCT_dom"/>
</dbReference>
<dbReference type="PROSITE" id="PS50172">
    <property type="entry name" value="BRCT"/>
    <property type="match status" value="1"/>
</dbReference>
<dbReference type="AlphaFoldDB" id="A0A8H7T9I3"/>
<organism evidence="11 12">
    <name type="scientific">Cadophora malorum</name>
    <dbReference type="NCBI Taxonomy" id="108018"/>
    <lineage>
        <taxon>Eukaryota</taxon>
        <taxon>Fungi</taxon>
        <taxon>Dikarya</taxon>
        <taxon>Ascomycota</taxon>
        <taxon>Pezizomycotina</taxon>
        <taxon>Leotiomycetes</taxon>
        <taxon>Helotiales</taxon>
        <taxon>Ploettnerulaceae</taxon>
        <taxon>Cadophora</taxon>
    </lineage>
</organism>
<comment type="catalytic activity">
    <reaction evidence="7 8">
        <text>DNA(n) + a 2'-deoxyribonucleoside 5'-triphosphate = DNA(n+1) + diphosphate</text>
        <dbReference type="Rhea" id="RHEA:22508"/>
        <dbReference type="Rhea" id="RHEA-COMP:17339"/>
        <dbReference type="Rhea" id="RHEA-COMP:17340"/>
        <dbReference type="ChEBI" id="CHEBI:33019"/>
        <dbReference type="ChEBI" id="CHEBI:61560"/>
        <dbReference type="ChEBI" id="CHEBI:173112"/>
        <dbReference type="EC" id="2.7.7.7"/>
    </reaction>
</comment>
<keyword evidence="12" id="KW-1185">Reference proteome</keyword>
<comment type="similarity">
    <text evidence="1 8">Belongs to the DNA polymerase type-X family.</text>
</comment>
<keyword evidence="8" id="KW-0539">Nucleus</keyword>
<keyword evidence="5 8" id="KW-0239">DNA-directed DNA polymerase</keyword>
<dbReference type="SUPFAM" id="SSF81301">
    <property type="entry name" value="Nucleotidyltransferase"/>
    <property type="match status" value="1"/>
</dbReference>
<dbReference type="Pfam" id="PF14792">
    <property type="entry name" value="DNA_pol_B_palm"/>
    <property type="match status" value="1"/>
</dbReference>
<dbReference type="PRINTS" id="PR00869">
    <property type="entry name" value="DNAPOLX"/>
</dbReference>
<dbReference type="InterPro" id="IPR010996">
    <property type="entry name" value="HHH_MUS81"/>
</dbReference>
<dbReference type="SUPFAM" id="SSF81585">
    <property type="entry name" value="PsbU/PolX domain-like"/>
    <property type="match status" value="1"/>
</dbReference>
<comment type="function">
    <text evidence="8">DNA polymerase that functions in several pathways of DNA repair. Involved in base excision repair (BER) responsible for repair of lesions that give rise to abasic (AP) sites in DNA. Also contributes to DNA double-strand break repair by non-homologous end joining and homologous recombination. Has both template-dependent and template-independent (terminal transferase) DNA polymerase activities. Has also a 5'-deoxyribose-5-phosphate lyase (dRP lyase) activity.</text>
</comment>
<dbReference type="PROSITE" id="PS00522">
    <property type="entry name" value="DNA_POLYMERASE_X"/>
    <property type="match status" value="1"/>
</dbReference>
<dbReference type="InterPro" id="IPR029398">
    <property type="entry name" value="PolB_thumb"/>
</dbReference>
<evidence type="ECO:0000259" key="10">
    <source>
        <dbReference type="PROSITE" id="PS50172"/>
    </source>
</evidence>
<dbReference type="InterPro" id="IPR037160">
    <property type="entry name" value="DNA_Pol_thumb_sf"/>
</dbReference>
<dbReference type="InterPro" id="IPR027421">
    <property type="entry name" value="DNA_pol_lamdba_lyase_dom_sf"/>
</dbReference>
<protein>
    <recommendedName>
        <fullName evidence="8">DNA polymerase</fullName>
        <ecNumber evidence="8">2.7.7.7</ecNumber>
    </recommendedName>
</protein>
<evidence type="ECO:0000256" key="8">
    <source>
        <dbReference type="RuleBase" id="RU366014"/>
    </source>
</evidence>
<dbReference type="OrthoDB" id="205514at2759"/>
<dbReference type="FunFam" id="3.30.210.10:FF:000005">
    <property type="entry name" value="DNA polymerase IV"/>
    <property type="match status" value="1"/>
</dbReference>
<dbReference type="Proteomes" id="UP000664132">
    <property type="component" value="Unassembled WGS sequence"/>
</dbReference>
<evidence type="ECO:0000256" key="9">
    <source>
        <dbReference type="SAM" id="MobiDB-lite"/>
    </source>
</evidence>
<proteinExistence type="inferred from homology"/>
<gene>
    <name evidence="11" type="ORF">IFR04_012060</name>
</gene>
<feature type="region of interest" description="Disordered" evidence="9">
    <location>
        <begin position="202"/>
        <end position="223"/>
    </location>
</feature>
<dbReference type="InterPro" id="IPR028207">
    <property type="entry name" value="DNA_pol_B_palm_palm"/>
</dbReference>
<keyword evidence="2 8" id="KW-0808">Transferase</keyword>
<evidence type="ECO:0000256" key="3">
    <source>
        <dbReference type="ARBA" id="ARBA00022695"/>
    </source>
</evidence>
<dbReference type="GO" id="GO:0003677">
    <property type="term" value="F:DNA binding"/>
    <property type="evidence" value="ECO:0007669"/>
    <property type="project" value="UniProtKB-UniRule"/>
</dbReference>
<dbReference type="GO" id="GO:0003887">
    <property type="term" value="F:DNA-directed DNA polymerase activity"/>
    <property type="evidence" value="ECO:0007669"/>
    <property type="project" value="UniProtKB-UniRule"/>
</dbReference>
<dbReference type="GO" id="GO:0006303">
    <property type="term" value="P:double-strand break repair via nonhomologous end joining"/>
    <property type="evidence" value="ECO:0007669"/>
    <property type="project" value="TreeGrafter"/>
</dbReference>
<dbReference type="Gene3D" id="3.30.210.10">
    <property type="entry name" value="DNA polymerase, thumb domain"/>
    <property type="match status" value="1"/>
</dbReference>
<reference evidence="11" key="1">
    <citation type="submission" date="2021-02" db="EMBL/GenBank/DDBJ databases">
        <title>Genome sequence Cadophora malorum strain M34.</title>
        <authorList>
            <person name="Stefanovic E."/>
            <person name="Vu D."/>
            <person name="Scully C."/>
            <person name="Dijksterhuis J."/>
            <person name="Roader J."/>
            <person name="Houbraken J."/>
        </authorList>
    </citation>
    <scope>NUCLEOTIDE SEQUENCE</scope>
    <source>
        <strain evidence="11">M34</strain>
    </source>
</reference>
<dbReference type="GO" id="GO:0005634">
    <property type="term" value="C:nucleus"/>
    <property type="evidence" value="ECO:0007669"/>
    <property type="project" value="UniProtKB-SubCell"/>
</dbReference>
<evidence type="ECO:0000256" key="2">
    <source>
        <dbReference type="ARBA" id="ARBA00022679"/>
    </source>
</evidence>
<dbReference type="SUPFAM" id="SSF47802">
    <property type="entry name" value="DNA polymerase beta, N-terminal domain-like"/>
    <property type="match status" value="1"/>
</dbReference>
<dbReference type="PANTHER" id="PTHR11276:SF29">
    <property type="entry name" value="DNA POLYMERASE TYPE-X FAMILY PROTEIN POL4"/>
    <property type="match status" value="1"/>
</dbReference>
<dbReference type="InterPro" id="IPR043519">
    <property type="entry name" value="NT_sf"/>
</dbReference>
<evidence type="ECO:0000256" key="1">
    <source>
        <dbReference type="ARBA" id="ARBA00008323"/>
    </source>
</evidence>
<dbReference type="PRINTS" id="PR00870">
    <property type="entry name" value="DNAPOLXBETA"/>
</dbReference>
<feature type="compositionally biased region" description="Basic residues" evidence="9">
    <location>
        <begin position="87"/>
        <end position="98"/>
    </location>
</feature>
<comment type="caution">
    <text evidence="11">The sequence shown here is derived from an EMBL/GenBank/DDBJ whole genome shotgun (WGS) entry which is preliminary data.</text>
</comment>
<evidence type="ECO:0000256" key="7">
    <source>
        <dbReference type="ARBA" id="ARBA00049244"/>
    </source>
</evidence>
<dbReference type="Gene3D" id="1.10.150.110">
    <property type="entry name" value="DNA polymerase beta, N-terminal domain-like"/>
    <property type="match status" value="1"/>
</dbReference>
<evidence type="ECO:0000313" key="12">
    <source>
        <dbReference type="Proteomes" id="UP000664132"/>
    </source>
</evidence>
<keyword evidence="4 8" id="KW-0227">DNA damage</keyword>
<dbReference type="SMART" id="SM00483">
    <property type="entry name" value="POLXc"/>
    <property type="match status" value="1"/>
</dbReference>
<feature type="region of interest" description="Disordered" evidence="9">
    <location>
        <begin position="481"/>
        <end position="505"/>
    </location>
</feature>
<dbReference type="EMBL" id="JAFJYH010000248">
    <property type="protein sequence ID" value="KAG4414788.1"/>
    <property type="molecule type" value="Genomic_DNA"/>
</dbReference>
<dbReference type="Gene3D" id="1.10.150.20">
    <property type="entry name" value="5' to 3' exonuclease, C-terminal subdomain"/>
    <property type="match status" value="1"/>
</dbReference>
<dbReference type="InterPro" id="IPR002008">
    <property type="entry name" value="DNA_pol_X_beta-like"/>
</dbReference>